<dbReference type="InterPro" id="IPR016639">
    <property type="entry name" value="GST_Omega/GSH"/>
</dbReference>
<evidence type="ECO:0000256" key="2">
    <source>
        <dbReference type="PIRSR" id="PIRSR015753-2"/>
    </source>
</evidence>
<dbReference type="SFLD" id="SFLDG01206">
    <property type="entry name" value="Xi.1"/>
    <property type="match status" value="1"/>
</dbReference>
<dbReference type="FunFam" id="3.40.30.10:FF:000058">
    <property type="entry name" value="Glutathione S-transferase, omega"/>
    <property type="match status" value="1"/>
</dbReference>
<feature type="site" description="Lowers pKa of active site Cys" evidence="3">
    <location>
        <position position="244"/>
    </location>
</feature>
<dbReference type="PROSITE" id="PS50405">
    <property type="entry name" value="GST_CTER"/>
    <property type="match status" value="1"/>
</dbReference>
<dbReference type="Pfam" id="PF13409">
    <property type="entry name" value="GST_N_2"/>
    <property type="match status" value="1"/>
</dbReference>
<dbReference type="Pfam" id="PF13410">
    <property type="entry name" value="GST_C_2"/>
    <property type="match status" value="1"/>
</dbReference>
<evidence type="ECO:0000256" key="1">
    <source>
        <dbReference type="PIRSR" id="PIRSR015753-1"/>
    </source>
</evidence>
<dbReference type="InterPro" id="IPR040079">
    <property type="entry name" value="Glutathione_S-Trfase"/>
</dbReference>
<keyword evidence="5" id="KW-0808">Transferase</keyword>
<dbReference type="InterPro" id="IPR036282">
    <property type="entry name" value="Glutathione-S-Trfase_C_sf"/>
</dbReference>
<dbReference type="Gene3D" id="3.40.30.10">
    <property type="entry name" value="Glutaredoxin"/>
    <property type="match status" value="1"/>
</dbReference>
<dbReference type="Gene3D" id="1.20.1050.10">
    <property type="match status" value="1"/>
</dbReference>
<keyword evidence="6" id="KW-1185">Reference proteome</keyword>
<reference evidence="6" key="1">
    <citation type="submission" date="2017-04" db="EMBL/GenBank/DDBJ databases">
        <authorList>
            <person name="Varghese N."/>
            <person name="Submissions S."/>
        </authorList>
    </citation>
    <scope>NUCLEOTIDE SEQUENCE [LARGE SCALE GENOMIC DNA]</scope>
</reference>
<dbReference type="RefSeq" id="WP_086434156.1">
    <property type="nucleotide sequence ID" value="NZ_FXWH01000001.1"/>
</dbReference>
<dbReference type="SFLD" id="SFLDS00019">
    <property type="entry name" value="Glutathione_Transferase_(cytos"/>
    <property type="match status" value="1"/>
</dbReference>
<name>A0A1Y6EQB1_9GAMM</name>
<dbReference type="PANTHER" id="PTHR32419">
    <property type="entry name" value="GLUTATHIONYL-HYDROQUINONE REDUCTASE"/>
    <property type="match status" value="1"/>
</dbReference>
<feature type="site" description="Lowers pKa of active site Cys" evidence="3">
    <location>
        <position position="287"/>
    </location>
</feature>
<dbReference type="SUPFAM" id="SSF47616">
    <property type="entry name" value="GST C-terminal domain-like"/>
    <property type="match status" value="1"/>
</dbReference>
<protein>
    <submittedName>
        <fullName evidence="5">Putative glutathione S-transferase</fullName>
    </submittedName>
</protein>
<accession>A0A1Y6EQB1</accession>
<dbReference type="InterPro" id="IPR036249">
    <property type="entry name" value="Thioredoxin-like_sf"/>
</dbReference>
<dbReference type="InterPro" id="IPR004045">
    <property type="entry name" value="Glutathione_S-Trfase_N"/>
</dbReference>
<dbReference type="InterPro" id="IPR047047">
    <property type="entry name" value="GST_Omega-like_C"/>
</dbReference>
<dbReference type="SFLD" id="SFLDG01148">
    <property type="entry name" value="Xi_(cytGST)"/>
    <property type="match status" value="1"/>
</dbReference>
<feature type="binding site" evidence="2">
    <location>
        <position position="90"/>
    </location>
    <ligand>
        <name>glutathione</name>
        <dbReference type="ChEBI" id="CHEBI:57925"/>
    </ligand>
</feature>
<dbReference type="GO" id="GO:0005737">
    <property type="term" value="C:cytoplasm"/>
    <property type="evidence" value="ECO:0007669"/>
    <property type="project" value="TreeGrafter"/>
</dbReference>
<dbReference type="InterPro" id="IPR010987">
    <property type="entry name" value="Glutathione-S-Trfase_C-like"/>
</dbReference>
<feature type="active site" description="Nucleophile" evidence="1">
    <location>
        <position position="57"/>
    </location>
</feature>
<feature type="binding site" evidence="2">
    <location>
        <begin position="121"/>
        <end position="124"/>
    </location>
    <ligand>
        <name>glutathione</name>
        <dbReference type="ChEBI" id="CHEBI:57925"/>
    </ligand>
</feature>
<gene>
    <name evidence="5" type="ORF">SAMN06297229_1041</name>
</gene>
<proteinExistence type="predicted"/>
<dbReference type="PIRSF" id="PIRSF015753">
    <property type="entry name" value="GST"/>
    <property type="match status" value="1"/>
</dbReference>
<feature type="domain" description="GST C-terminal" evidence="4">
    <location>
        <begin position="163"/>
        <end position="287"/>
    </location>
</feature>
<evidence type="ECO:0000313" key="5">
    <source>
        <dbReference type="EMBL" id="SMQ64526.1"/>
    </source>
</evidence>
<dbReference type="EMBL" id="FXWH01000001">
    <property type="protein sequence ID" value="SMQ64526.1"/>
    <property type="molecule type" value="Genomic_DNA"/>
</dbReference>
<feature type="binding site" evidence="2">
    <location>
        <begin position="139"/>
        <end position="140"/>
    </location>
    <ligand>
        <name>glutathione</name>
        <dbReference type="ChEBI" id="CHEBI:57925"/>
    </ligand>
</feature>
<dbReference type="Proteomes" id="UP000194450">
    <property type="component" value="Unassembled WGS sequence"/>
</dbReference>
<dbReference type="SUPFAM" id="SSF52833">
    <property type="entry name" value="Thioredoxin-like"/>
    <property type="match status" value="1"/>
</dbReference>
<dbReference type="GO" id="GO:0004364">
    <property type="term" value="F:glutathione transferase activity"/>
    <property type="evidence" value="ECO:0007669"/>
    <property type="project" value="InterPro"/>
</dbReference>
<evidence type="ECO:0000256" key="3">
    <source>
        <dbReference type="PIRSR" id="PIRSR015753-3"/>
    </source>
</evidence>
<dbReference type="PANTHER" id="PTHR32419:SF6">
    <property type="entry name" value="GLUTATHIONE S-TRANSFERASE OMEGA-LIKE 1-RELATED"/>
    <property type="match status" value="1"/>
</dbReference>
<organism evidence="5 6">
    <name type="scientific">Pseudidiomarina planktonica</name>
    <dbReference type="NCBI Taxonomy" id="1323738"/>
    <lineage>
        <taxon>Bacteria</taxon>
        <taxon>Pseudomonadati</taxon>
        <taxon>Pseudomonadota</taxon>
        <taxon>Gammaproteobacteria</taxon>
        <taxon>Alteromonadales</taxon>
        <taxon>Idiomarinaceae</taxon>
        <taxon>Pseudidiomarina</taxon>
    </lineage>
</organism>
<sequence length="318" mass="36618">MGLLVDGVWHDKWYDTDKTGGRFERSAAQFRNHIENSADAEFPAQSGRYHLYVSFACPWAHRTLIFRKLKGLESHVSVSAVHPLMLENGWEFADKPLQDPLYGYDFLYQVYLKADPNYSGRVTVPVLWDKQTQTIVSNESADIIRMFNSAFNDLTGNHDDYYPTELQQQIDDINELVYHNINNGVYKCGFATKAPAYEEAFRELFDALDQVEAILAKQPFLAGAQLTEADWRLFTTLVRFDAVYVGHFKTNLKRIVDYPNLWNYLKALYQYPGVEETVVMDHIKTHYYGSHKTINPTGIVPVGPELDFNATHNRKELS</sequence>
<evidence type="ECO:0000313" key="6">
    <source>
        <dbReference type="Proteomes" id="UP000194450"/>
    </source>
</evidence>
<dbReference type="OrthoDB" id="9769158at2"/>
<feature type="active site" description="Proton donor/acceptor" evidence="1">
    <location>
        <position position="186"/>
    </location>
</feature>
<dbReference type="AlphaFoldDB" id="A0A1Y6EQB1"/>
<dbReference type="CDD" id="cd03190">
    <property type="entry name" value="GST_C_Omega_like"/>
    <property type="match status" value="1"/>
</dbReference>
<evidence type="ECO:0000259" key="4">
    <source>
        <dbReference type="PROSITE" id="PS50405"/>
    </source>
</evidence>